<dbReference type="Proteomes" id="UP000185183">
    <property type="component" value="Unassembled WGS sequence"/>
</dbReference>
<proteinExistence type="predicted"/>
<dbReference type="RefSeq" id="WP_074337758.1">
    <property type="nucleotide sequence ID" value="NZ_FSCP01000001.1"/>
</dbReference>
<gene>
    <name evidence="1" type="ORF">SAMEA2275694_00569</name>
</gene>
<organism evidence="1 2">
    <name type="scientific">Mycobacteroides abscessus subsp. bolletii</name>
    <dbReference type="NCBI Taxonomy" id="319705"/>
    <lineage>
        <taxon>Bacteria</taxon>
        <taxon>Bacillati</taxon>
        <taxon>Actinomycetota</taxon>
        <taxon>Actinomycetes</taxon>
        <taxon>Mycobacteriales</taxon>
        <taxon>Mycobacteriaceae</taxon>
        <taxon>Mycobacteroides</taxon>
        <taxon>Mycobacteroides abscessus</taxon>
    </lineage>
</organism>
<reference evidence="1 2" key="1">
    <citation type="submission" date="2016-11" db="EMBL/GenBank/DDBJ databases">
        <authorList>
            <consortium name="Pathogen Informatics"/>
        </authorList>
    </citation>
    <scope>NUCLEOTIDE SEQUENCE [LARGE SCALE GENOMIC DNA]</scope>
    <source>
        <strain evidence="1 2">968</strain>
    </source>
</reference>
<evidence type="ECO:0000313" key="1">
    <source>
        <dbReference type="EMBL" id="SHW87432.1"/>
    </source>
</evidence>
<evidence type="ECO:0000313" key="2">
    <source>
        <dbReference type="Proteomes" id="UP000185183"/>
    </source>
</evidence>
<protein>
    <submittedName>
        <fullName evidence="1">Uncharacterized protein</fullName>
    </submittedName>
</protein>
<dbReference type="AlphaFoldDB" id="A0A9Q7SAR9"/>
<sequence length="99" mass="11521">MGNCGLRDDEQIKTGFHYQIGDCTWYRQHAEHWIEQSSGAYVRRFETWLLVEQDYSETDVGEAGIKAALRYATEVLARKRAAHETALDARIRKARRNYA</sequence>
<comment type="caution">
    <text evidence="1">The sequence shown here is derived from an EMBL/GenBank/DDBJ whole genome shotgun (WGS) entry which is preliminary data.</text>
</comment>
<name>A0A9Q7SAR9_9MYCO</name>
<accession>A0A9Q7SAR9</accession>
<dbReference type="EMBL" id="FSFA01000001">
    <property type="protein sequence ID" value="SHW87432.1"/>
    <property type="molecule type" value="Genomic_DNA"/>
</dbReference>